<name>A0A8D9PD17_9VIRU</name>
<organism evidence="1">
    <name type="scientific">Armillaria ectypa ambi-like virus 1</name>
    <dbReference type="NCBI Taxonomy" id="2803966"/>
    <lineage>
        <taxon>Viruses</taxon>
        <taxon>Riboviria</taxon>
        <taxon>Orthornavirae</taxon>
        <taxon>Ambiviricota</taxon>
        <taxon>Suforviricetes</taxon>
        <taxon>Crytulvirales</taxon>
        <taxon>Trimbiviridae</taxon>
        <taxon>Orthotrimbivirus</taxon>
        <taxon>Orthotrimbivirus duarmillariae</taxon>
    </lineage>
</organism>
<accession>A0A8D9PD17</accession>
<evidence type="ECO:0008006" key="2">
    <source>
        <dbReference type="Google" id="ProtNLM"/>
    </source>
</evidence>
<proteinExistence type="predicted"/>
<sequence>MSDYVAFPFIMSTLSVYLRIESYRESSRDSVTQELDRAFDKEFAASQKKQKEPQLNYSGLFGTRDASLQTPLSPHHLPHAYFSQWFRRMFQRLRQRYRDKEKVLFPKYQKKKNVSRDTEDRFWSTFETSLPFPGRSSYDLEKHYSLYGEQIQGVCEMRSAFRFTDLKPRIYYCCGGTDYWASRFIRDIVTDLCNMIPACHMRGRTNVDSLNAHVGLDSNVTIYDYSSFTTSLSELKNFLYHLGEAMRGILVYTVDDREGLVTRDAGQMILDYNETVNIHSMFDVERLRPGQDSQFCTQMNSGMLGVQGNIGFSTLLHAINLCAAVDDVDTCKVMGDDAIVVHDEETRPLSYIRTVVNLLGEVAEEKFASWNYREECQKEYGDWWHYCKRPITVTQQGIEIGVLYDFPNPAYAFNLYDDFHKPLGSARDRTVGYIMQVASFMRKLTFEIDNLSSFEMNAMFAILGKCYQALRLPIGGSLPGRLYIFDGIEEQLKLAVPPITFEAVEQGWESNLWDTSVVDGFLSPAVNEVSIWPTEYEHIGQEFVATDHRLTRFMEDFGYMKSTKIQKWYDRTITADKHSWLLLLRGHRHVSGLLSSKRPQIGISRYYIQYL</sequence>
<reference evidence="1" key="1">
    <citation type="journal article" date="2021" name="Sci. Rep.">
        <title>Armillaria root rot fungi host single-stranded RNA viruses.</title>
        <authorList>
            <person name="Linnakoski R."/>
            <person name="Sutela S."/>
            <person name="Coetzee M.P.A."/>
            <person name="Duong T.A."/>
            <person name="Pavlov I.N."/>
            <person name="Litovka Y.A."/>
            <person name="Hantula J."/>
            <person name="Wingfield B.D."/>
            <person name="Vainio E.J."/>
        </authorList>
    </citation>
    <scope>NUCLEOTIDE SEQUENCE</scope>
    <source>
        <strain evidence="1">FPL83.16</strain>
    </source>
</reference>
<dbReference type="EMBL" id="BK014418">
    <property type="protein sequence ID" value="DAD54833.1"/>
    <property type="molecule type" value="Genomic_RNA"/>
</dbReference>
<evidence type="ECO:0000313" key="1">
    <source>
        <dbReference type="EMBL" id="DAD54833.1"/>
    </source>
</evidence>
<protein>
    <recommendedName>
        <fullName evidence="2">RNA-directed RNA polymerase</fullName>
    </recommendedName>
</protein>